<dbReference type="Gene3D" id="6.10.250.690">
    <property type="match status" value="1"/>
</dbReference>
<accession>A0A4V2E2Q9</accession>
<keyword evidence="3" id="KW-0805">Transcription regulation</keyword>
<dbReference type="Gene3D" id="3.40.50.2300">
    <property type="match status" value="1"/>
</dbReference>
<proteinExistence type="predicted"/>
<dbReference type="AlphaFoldDB" id="A0A4V2E2Q9"/>
<evidence type="ECO:0000259" key="9">
    <source>
        <dbReference type="PROSITE" id="PS51755"/>
    </source>
</evidence>
<dbReference type="Pfam" id="PF00072">
    <property type="entry name" value="Response_reg"/>
    <property type="match status" value="1"/>
</dbReference>
<evidence type="ECO:0000256" key="6">
    <source>
        <dbReference type="PROSITE-ProRule" id="PRU00169"/>
    </source>
</evidence>
<dbReference type="GO" id="GO:0000156">
    <property type="term" value="F:phosphorelay response regulator activity"/>
    <property type="evidence" value="ECO:0007669"/>
    <property type="project" value="TreeGrafter"/>
</dbReference>
<dbReference type="SUPFAM" id="SSF47226">
    <property type="entry name" value="Histidine-containing phosphotransfer domain, HPT domain"/>
    <property type="match status" value="1"/>
</dbReference>
<comment type="caution">
    <text evidence="10">The sequence shown here is derived from an EMBL/GenBank/DDBJ whole genome shotgun (WGS) entry which is preliminary data.</text>
</comment>
<dbReference type="InterPro" id="IPR036388">
    <property type="entry name" value="WH-like_DNA-bd_sf"/>
</dbReference>
<dbReference type="Gene3D" id="1.20.120.160">
    <property type="entry name" value="HPT domain"/>
    <property type="match status" value="1"/>
</dbReference>
<dbReference type="GO" id="GO:0032993">
    <property type="term" value="C:protein-DNA complex"/>
    <property type="evidence" value="ECO:0007669"/>
    <property type="project" value="TreeGrafter"/>
</dbReference>
<dbReference type="PROSITE" id="PS50110">
    <property type="entry name" value="RESPONSE_REGULATORY"/>
    <property type="match status" value="1"/>
</dbReference>
<dbReference type="InterPro" id="IPR011006">
    <property type="entry name" value="CheY-like_superfamily"/>
</dbReference>
<keyword evidence="4 7" id="KW-0238">DNA-binding</keyword>
<dbReference type="GO" id="GO:0005829">
    <property type="term" value="C:cytosol"/>
    <property type="evidence" value="ECO:0007669"/>
    <property type="project" value="TreeGrafter"/>
</dbReference>
<organism evidence="10 11">
    <name type="scientific">Leptolyngbya iicbica LK</name>
    <dbReference type="NCBI Taxonomy" id="2294035"/>
    <lineage>
        <taxon>Bacteria</taxon>
        <taxon>Bacillati</taxon>
        <taxon>Cyanobacteriota</taxon>
        <taxon>Cyanophyceae</taxon>
        <taxon>Leptolyngbyales</taxon>
        <taxon>Leptolyngbyaceae</taxon>
        <taxon>Leptolyngbya group</taxon>
        <taxon>Leptolyngbya</taxon>
        <taxon>Leptolyngbya iicbica</taxon>
    </lineage>
</organism>
<keyword evidence="1 6" id="KW-0597">Phosphoprotein</keyword>
<feature type="domain" description="Response regulatory" evidence="8">
    <location>
        <begin position="2"/>
        <end position="116"/>
    </location>
</feature>
<evidence type="ECO:0000256" key="2">
    <source>
        <dbReference type="ARBA" id="ARBA00023012"/>
    </source>
</evidence>
<dbReference type="PROSITE" id="PS51755">
    <property type="entry name" value="OMPR_PHOB"/>
    <property type="match status" value="1"/>
</dbReference>
<dbReference type="InterPro" id="IPR008207">
    <property type="entry name" value="Sig_transdc_His_kin_Hpt_dom"/>
</dbReference>
<evidence type="ECO:0000256" key="4">
    <source>
        <dbReference type="ARBA" id="ARBA00023125"/>
    </source>
</evidence>
<dbReference type="InterPro" id="IPR039420">
    <property type="entry name" value="WalR-like"/>
</dbReference>
<sequence length="371" mass="40755">MKILFVEDNPHTGDLISGILEANRYAVDVVADGETGLEMATQWPYDLILLDLMLPKLNGIEVCRQLRFRGCQTPILMLTAREASQDVIAGLDAGADDYVVKSCEPDQLLARVRALLRRGGEASPSPLLTWGDLCLDPASAQVTFRQAAVPCRPREYTLLELFLRNPQRLLSRSNIIDHLWSFDDAPVEGSVTTLIKDLRRRLKVAGMTEDPIETVYGLGYRLKPCPHEALSSATAADWGTPLASPESSSAARVQAVLQEVGDRFRATWPQRFATLAKTEQAIQSGDFSLTQLQAILSQIHKLAGSLGTFGYDQAAEIAASLEQSVLEQINQQTQWAQQFSTSLASLQQELLTLAPPKNHCTAATKPDQNTE</sequence>
<dbReference type="EMBL" id="QVFV01000002">
    <property type="protein sequence ID" value="RZM79416.1"/>
    <property type="molecule type" value="Genomic_DNA"/>
</dbReference>
<dbReference type="GO" id="GO:0006355">
    <property type="term" value="P:regulation of DNA-templated transcription"/>
    <property type="evidence" value="ECO:0007669"/>
    <property type="project" value="InterPro"/>
</dbReference>
<dbReference type="InterPro" id="IPR036641">
    <property type="entry name" value="HPT_dom_sf"/>
</dbReference>
<dbReference type="InterPro" id="IPR001789">
    <property type="entry name" value="Sig_transdc_resp-reg_receiver"/>
</dbReference>
<dbReference type="Proteomes" id="UP000292459">
    <property type="component" value="Unassembled WGS sequence"/>
</dbReference>
<dbReference type="SUPFAM" id="SSF46894">
    <property type="entry name" value="C-terminal effector domain of the bipartite response regulators"/>
    <property type="match status" value="1"/>
</dbReference>
<feature type="modified residue" description="4-aspartylphosphate" evidence="6">
    <location>
        <position position="51"/>
    </location>
</feature>
<dbReference type="Gene3D" id="1.10.10.10">
    <property type="entry name" value="Winged helix-like DNA-binding domain superfamily/Winged helix DNA-binding domain"/>
    <property type="match status" value="1"/>
</dbReference>
<dbReference type="GO" id="GO:0000976">
    <property type="term" value="F:transcription cis-regulatory region binding"/>
    <property type="evidence" value="ECO:0007669"/>
    <property type="project" value="TreeGrafter"/>
</dbReference>
<dbReference type="SUPFAM" id="SSF52172">
    <property type="entry name" value="CheY-like"/>
    <property type="match status" value="1"/>
</dbReference>
<evidence type="ECO:0000256" key="5">
    <source>
        <dbReference type="ARBA" id="ARBA00023163"/>
    </source>
</evidence>
<evidence type="ECO:0000259" key="8">
    <source>
        <dbReference type="PROSITE" id="PS50110"/>
    </source>
</evidence>
<evidence type="ECO:0000256" key="7">
    <source>
        <dbReference type="PROSITE-ProRule" id="PRU01091"/>
    </source>
</evidence>
<protein>
    <submittedName>
        <fullName evidence="10">Response regulator</fullName>
    </submittedName>
</protein>
<dbReference type="PANTHER" id="PTHR48111">
    <property type="entry name" value="REGULATOR OF RPOS"/>
    <property type="match status" value="1"/>
</dbReference>
<gene>
    <name evidence="10" type="ORF">DYY88_11780</name>
</gene>
<feature type="DNA-binding region" description="OmpR/PhoB-type" evidence="7">
    <location>
        <begin position="125"/>
        <end position="224"/>
    </location>
</feature>
<keyword evidence="2" id="KW-0902">Two-component regulatory system</keyword>
<evidence type="ECO:0000256" key="3">
    <source>
        <dbReference type="ARBA" id="ARBA00023015"/>
    </source>
</evidence>
<dbReference type="CDD" id="cd17574">
    <property type="entry name" value="REC_OmpR"/>
    <property type="match status" value="1"/>
</dbReference>
<dbReference type="InterPro" id="IPR001867">
    <property type="entry name" value="OmpR/PhoB-type_DNA-bd"/>
</dbReference>
<evidence type="ECO:0000313" key="10">
    <source>
        <dbReference type="EMBL" id="RZM79416.1"/>
    </source>
</evidence>
<evidence type="ECO:0000313" key="11">
    <source>
        <dbReference type="Proteomes" id="UP000292459"/>
    </source>
</evidence>
<keyword evidence="5" id="KW-0804">Transcription</keyword>
<dbReference type="RefSeq" id="WP_044151294.1">
    <property type="nucleotide sequence ID" value="NZ_QVFV01000002.1"/>
</dbReference>
<dbReference type="CDD" id="cd00383">
    <property type="entry name" value="trans_reg_C"/>
    <property type="match status" value="1"/>
</dbReference>
<dbReference type="Pfam" id="PF00486">
    <property type="entry name" value="Trans_reg_C"/>
    <property type="match status" value="1"/>
</dbReference>
<dbReference type="SMART" id="SM00448">
    <property type="entry name" value="REC"/>
    <property type="match status" value="1"/>
</dbReference>
<dbReference type="InterPro" id="IPR016032">
    <property type="entry name" value="Sig_transdc_resp-reg_C-effctor"/>
</dbReference>
<feature type="domain" description="OmpR/PhoB-type" evidence="9">
    <location>
        <begin position="125"/>
        <end position="224"/>
    </location>
</feature>
<reference evidence="10 11" key="1">
    <citation type="submission" date="2018-11" db="EMBL/GenBank/DDBJ databases">
        <title>Whole genome sequencing of an environmental sample.</title>
        <authorList>
            <person name="Sarangi A.N."/>
            <person name="Singh D."/>
            <person name="Tripathy S."/>
        </authorList>
    </citation>
    <scope>NUCLEOTIDE SEQUENCE [LARGE SCALE GENOMIC DNA]</scope>
    <source>
        <strain evidence="10 11">Lakshadweep</strain>
    </source>
</reference>
<dbReference type="SMART" id="SM00862">
    <property type="entry name" value="Trans_reg_C"/>
    <property type="match status" value="1"/>
</dbReference>
<name>A0A4V2E2Q9_9CYAN</name>
<dbReference type="PANTHER" id="PTHR48111:SF15">
    <property type="entry name" value="OMPR SUBFAMILY"/>
    <property type="match status" value="1"/>
</dbReference>
<keyword evidence="11" id="KW-1185">Reference proteome</keyword>
<dbReference type="Pfam" id="PF01627">
    <property type="entry name" value="Hpt"/>
    <property type="match status" value="1"/>
</dbReference>
<dbReference type="OrthoDB" id="516439at2"/>
<evidence type="ECO:0000256" key="1">
    <source>
        <dbReference type="ARBA" id="ARBA00022553"/>
    </source>
</evidence>
<dbReference type="FunFam" id="3.40.50.2300:FF:000001">
    <property type="entry name" value="DNA-binding response regulator PhoB"/>
    <property type="match status" value="1"/>
</dbReference>